<keyword evidence="3" id="KW-1185">Reference proteome</keyword>
<dbReference type="Proteomes" id="UP000597656">
    <property type="component" value="Unassembled WGS sequence"/>
</dbReference>
<proteinExistence type="predicted"/>
<name>A0ABQ2HBS3_9PSEU</name>
<accession>A0ABQ2HBS3</accession>
<sequence>MIETPVGGPDRALGAGHQRGHGAIPMVVRDSDTLELDSRGLTLTRGRTVVRFGRGGS</sequence>
<protein>
    <submittedName>
        <fullName evidence="2">Uncharacterized protein</fullName>
    </submittedName>
</protein>
<dbReference type="EMBL" id="BMNC01000001">
    <property type="protein sequence ID" value="GGM72904.1"/>
    <property type="molecule type" value="Genomic_DNA"/>
</dbReference>
<feature type="region of interest" description="Disordered" evidence="1">
    <location>
        <begin position="1"/>
        <end position="22"/>
    </location>
</feature>
<organism evidence="2 3">
    <name type="scientific">Lentzea pudingi</name>
    <dbReference type="NCBI Taxonomy" id="1789439"/>
    <lineage>
        <taxon>Bacteria</taxon>
        <taxon>Bacillati</taxon>
        <taxon>Actinomycetota</taxon>
        <taxon>Actinomycetes</taxon>
        <taxon>Pseudonocardiales</taxon>
        <taxon>Pseudonocardiaceae</taxon>
        <taxon>Lentzea</taxon>
    </lineage>
</organism>
<gene>
    <name evidence="2" type="ORF">GCM10011609_05920</name>
</gene>
<evidence type="ECO:0000313" key="3">
    <source>
        <dbReference type="Proteomes" id="UP000597656"/>
    </source>
</evidence>
<reference evidence="3" key="1">
    <citation type="journal article" date="2019" name="Int. J. Syst. Evol. Microbiol.">
        <title>The Global Catalogue of Microorganisms (GCM) 10K type strain sequencing project: providing services to taxonomists for standard genome sequencing and annotation.</title>
        <authorList>
            <consortium name="The Broad Institute Genomics Platform"/>
            <consortium name="The Broad Institute Genome Sequencing Center for Infectious Disease"/>
            <person name="Wu L."/>
            <person name="Ma J."/>
        </authorList>
    </citation>
    <scope>NUCLEOTIDE SEQUENCE [LARGE SCALE GENOMIC DNA]</scope>
    <source>
        <strain evidence="3">CGMCC 4.7319</strain>
    </source>
</reference>
<evidence type="ECO:0000256" key="1">
    <source>
        <dbReference type="SAM" id="MobiDB-lite"/>
    </source>
</evidence>
<comment type="caution">
    <text evidence="2">The sequence shown here is derived from an EMBL/GenBank/DDBJ whole genome shotgun (WGS) entry which is preliminary data.</text>
</comment>
<evidence type="ECO:0000313" key="2">
    <source>
        <dbReference type="EMBL" id="GGM72904.1"/>
    </source>
</evidence>